<evidence type="ECO:0000259" key="2">
    <source>
        <dbReference type="PROSITE" id="PS50097"/>
    </source>
</evidence>
<dbReference type="EMBL" id="JARO02006534">
    <property type="protein sequence ID" value="KPP65117.1"/>
    <property type="molecule type" value="Genomic_DNA"/>
</dbReference>
<evidence type="ECO:0000256" key="1">
    <source>
        <dbReference type="SAM" id="MobiDB-lite"/>
    </source>
</evidence>
<dbReference type="PANTHER" id="PTHR46105:SF8">
    <property type="entry name" value="TRANSCRIPTION REGULATOR PROTEIN BACH2"/>
    <property type="match status" value="1"/>
</dbReference>
<dbReference type="InterPro" id="IPR050457">
    <property type="entry name" value="ZnFinger_BTB_dom_contain"/>
</dbReference>
<dbReference type="PROSITE" id="PS50097">
    <property type="entry name" value="BTB"/>
    <property type="match status" value="1"/>
</dbReference>
<gene>
    <name evidence="3" type="ORF">Z043_116487</name>
</gene>
<dbReference type="InterPro" id="IPR000210">
    <property type="entry name" value="BTB/POZ_dom"/>
</dbReference>
<sequence>MTALNRGPVFGQTREAVRERGESGMSVDEQPEAPMYVYESTVHCANVLLCLNDQRKQDLLCDVTVLAEGKEFRAHRAVLAACSEYFLQVLAGQAEHDPVIGLPEETPLQYTATCFLTRDGRSPQKEEVAFALLMTVSRAWLAAQRFAAHYASGVTYELRAASGRFDRCQTRAAGNPCNDHLWFQGPKAVLTRSFRRVSP</sequence>
<dbReference type="PANTHER" id="PTHR46105">
    <property type="entry name" value="AGAP004733-PA"/>
    <property type="match status" value="1"/>
</dbReference>
<evidence type="ECO:0000313" key="3">
    <source>
        <dbReference type="EMBL" id="KPP65117.1"/>
    </source>
</evidence>
<name>A0A0P7UY75_SCLFO</name>
<feature type="domain" description="BTB" evidence="2">
    <location>
        <begin position="61"/>
        <end position="93"/>
    </location>
</feature>
<dbReference type="Gene3D" id="3.30.710.10">
    <property type="entry name" value="Potassium Channel Kv1.1, Chain A"/>
    <property type="match status" value="1"/>
</dbReference>
<dbReference type="GO" id="GO:0000978">
    <property type="term" value="F:RNA polymerase II cis-regulatory region sequence-specific DNA binding"/>
    <property type="evidence" value="ECO:0007669"/>
    <property type="project" value="TreeGrafter"/>
</dbReference>
<dbReference type="InterPro" id="IPR011333">
    <property type="entry name" value="SKP1/BTB/POZ_sf"/>
</dbReference>
<comment type="caution">
    <text evidence="3">The sequence shown here is derived from an EMBL/GenBank/DDBJ whole genome shotgun (WGS) entry which is preliminary data.</text>
</comment>
<feature type="region of interest" description="Disordered" evidence="1">
    <location>
        <begin position="1"/>
        <end position="27"/>
    </location>
</feature>
<reference evidence="3 4" key="1">
    <citation type="submission" date="2015-08" db="EMBL/GenBank/DDBJ databases">
        <title>The genome of the Asian arowana (Scleropages formosus).</title>
        <authorList>
            <person name="Tan M.H."/>
            <person name="Gan H.M."/>
            <person name="Croft L.J."/>
            <person name="Austin C.M."/>
        </authorList>
    </citation>
    <scope>NUCLEOTIDE SEQUENCE [LARGE SCALE GENOMIC DNA]</scope>
    <source>
        <strain evidence="3">Aro1</strain>
    </source>
</reference>
<accession>A0A0P7UY75</accession>
<dbReference type="Proteomes" id="UP000034805">
    <property type="component" value="Unassembled WGS sequence"/>
</dbReference>
<dbReference type="Pfam" id="PF00651">
    <property type="entry name" value="BTB"/>
    <property type="match status" value="1"/>
</dbReference>
<organism evidence="3 4">
    <name type="scientific">Scleropages formosus</name>
    <name type="common">Asian bonytongue</name>
    <name type="synonym">Osteoglossum formosum</name>
    <dbReference type="NCBI Taxonomy" id="113540"/>
    <lineage>
        <taxon>Eukaryota</taxon>
        <taxon>Metazoa</taxon>
        <taxon>Chordata</taxon>
        <taxon>Craniata</taxon>
        <taxon>Vertebrata</taxon>
        <taxon>Euteleostomi</taxon>
        <taxon>Actinopterygii</taxon>
        <taxon>Neopterygii</taxon>
        <taxon>Teleostei</taxon>
        <taxon>Osteoglossocephala</taxon>
        <taxon>Osteoglossomorpha</taxon>
        <taxon>Osteoglossiformes</taxon>
        <taxon>Osteoglossidae</taxon>
        <taxon>Scleropages</taxon>
    </lineage>
</organism>
<evidence type="ECO:0000313" key="4">
    <source>
        <dbReference type="Proteomes" id="UP000034805"/>
    </source>
</evidence>
<dbReference type="SUPFAM" id="SSF54695">
    <property type="entry name" value="POZ domain"/>
    <property type="match status" value="1"/>
</dbReference>
<proteinExistence type="predicted"/>
<dbReference type="AlphaFoldDB" id="A0A0P7UY75"/>
<protein>
    <recommendedName>
        <fullName evidence="2">BTB domain-containing protein</fullName>
    </recommendedName>
</protein>
<dbReference type="GO" id="GO:0000981">
    <property type="term" value="F:DNA-binding transcription factor activity, RNA polymerase II-specific"/>
    <property type="evidence" value="ECO:0007669"/>
    <property type="project" value="TreeGrafter"/>
</dbReference>